<dbReference type="GO" id="GO:0005879">
    <property type="term" value="C:axonemal microtubule"/>
    <property type="evidence" value="ECO:0000318"/>
    <property type="project" value="GO_Central"/>
</dbReference>
<comment type="similarity">
    <text evidence="2">Belongs to the CEP162 family.</text>
</comment>
<evidence type="ECO:0000256" key="6">
    <source>
        <dbReference type="ARBA" id="ARBA00022794"/>
    </source>
</evidence>
<feature type="compositionally biased region" description="Polar residues" evidence="10">
    <location>
        <begin position="323"/>
        <end position="336"/>
    </location>
</feature>
<feature type="region of interest" description="Disordered" evidence="10">
    <location>
        <begin position="323"/>
        <end position="402"/>
    </location>
</feature>
<evidence type="ECO:0000256" key="10">
    <source>
        <dbReference type="SAM" id="MobiDB-lite"/>
    </source>
</evidence>
<comment type="subcellular location">
    <subcellularLocation>
        <location evidence="1">Cytoplasm</location>
        <location evidence="1">Cytoskeleton</location>
        <location evidence="1">Microtubule organizing center</location>
        <location evidence="1">Centrosome</location>
        <location evidence="1">Centriole</location>
    </subcellularLocation>
</comment>
<evidence type="ECO:0000256" key="3">
    <source>
        <dbReference type="ARBA" id="ARBA00021406"/>
    </source>
</evidence>
<dbReference type="Proteomes" id="UP000244005">
    <property type="component" value="Unassembled WGS sequence"/>
</dbReference>
<feature type="coiled-coil region" evidence="9">
    <location>
        <begin position="818"/>
        <end position="883"/>
    </location>
</feature>
<evidence type="ECO:0000256" key="2">
    <source>
        <dbReference type="ARBA" id="ARBA00009485"/>
    </source>
</evidence>
<dbReference type="GO" id="GO:0060271">
    <property type="term" value="P:cilium assembly"/>
    <property type="evidence" value="ECO:0000318"/>
    <property type="project" value="GO_Central"/>
</dbReference>
<dbReference type="PANTHER" id="PTHR34031">
    <property type="entry name" value="CENTROSOMAL PROTEIN OF 162 KDA"/>
    <property type="match status" value="1"/>
</dbReference>
<dbReference type="InterPro" id="IPR038774">
    <property type="entry name" value="CEP162-like"/>
</dbReference>
<reference evidence="12" key="1">
    <citation type="journal article" date="2017" name="Cell">
        <title>Insights into land plant evolution garnered from the Marchantia polymorpha genome.</title>
        <authorList>
            <person name="Bowman J.L."/>
            <person name="Kohchi T."/>
            <person name="Yamato K.T."/>
            <person name="Jenkins J."/>
            <person name="Shu S."/>
            <person name="Ishizaki K."/>
            <person name="Yamaoka S."/>
            <person name="Nishihama R."/>
            <person name="Nakamura Y."/>
            <person name="Berger F."/>
            <person name="Adam C."/>
            <person name="Aki S.S."/>
            <person name="Althoff F."/>
            <person name="Araki T."/>
            <person name="Arteaga-Vazquez M.A."/>
            <person name="Balasubrmanian S."/>
            <person name="Barry K."/>
            <person name="Bauer D."/>
            <person name="Boehm C.R."/>
            <person name="Briginshaw L."/>
            <person name="Caballero-Perez J."/>
            <person name="Catarino B."/>
            <person name="Chen F."/>
            <person name="Chiyoda S."/>
            <person name="Chovatia M."/>
            <person name="Davies K.M."/>
            <person name="Delmans M."/>
            <person name="Demura T."/>
            <person name="Dierschke T."/>
            <person name="Dolan L."/>
            <person name="Dorantes-Acosta A.E."/>
            <person name="Eklund D.M."/>
            <person name="Florent S.N."/>
            <person name="Flores-Sandoval E."/>
            <person name="Fujiyama A."/>
            <person name="Fukuzawa H."/>
            <person name="Galik B."/>
            <person name="Grimanelli D."/>
            <person name="Grimwood J."/>
            <person name="Grossniklaus U."/>
            <person name="Hamada T."/>
            <person name="Haseloff J."/>
            <person name="Hetherington A.J."/>
            <person name="Higo A."/>
            <person name="Hirakawa Y."/>
            <person name="Hundley H.N."/>
            <person name="Ikeda Y."/>
            <person name="Inoue K."/>
            <person name="Inoue S.I."/>
            <person name="Ishida S."/>
            <person name="Jia Q."/>
            <person name="Kakita M."/>
            <person name="Kanazawa T."/>
            <person name="Kawai Y."/>
            <person name="Kawashima T."/>
            <person name="Kennedy M."/>
            <person name="Kinose K."/>
            <person name="Kinoshita T."/>
            <person name="Kohara Y."/>
            <person name="Koide E."/>
            <person name="Komatsu K."/>
            <person name="Kopischke S."/>
            <person name="Kubo M."/>
            <person name="Kyozuka J."/>
            <person name="Lagercrantz U."/>
            <person name="Lin S.S."/>
            <person name="Lindquist E."/>
            <person name="Lipzen A.M."/>
            <person name="Lu C.W."/>
            <person name="De Luna E."/>
            <person name="Martienssen R.A."/>
            <person name="Minamino N."/>
            <person name="Mizutani M."/>
            <person name="Mizutani M."/>
            <person name="Mochizuki N."/>
            <person name="Monte I."/>
            <person name="Mosher R."/>
            <person name="Nagasaki H."/>
            <person name="Nakagami H."/>
            <person name="Naramoto S."/>
            <person name="Nishitani K."/>
            <person name="Ohtani M."/>
            <person name="Okamoto T."/>
            <person name="Okumura M."/>
            <person name="Phillips J."/>
            <person name="Pollak B."/>
            <person name="Reinders A."/>
            <person name="Rovekamp M."/>
            <person name="Sano R."/>
            <person name="Sawa S."/>
            <person name="Schmid M.W."/>
            <person name="Shirakawa M."/>
            <person name="Solano R."/>
            <person name="Spunde A."/>
            <person name="Suetsugu N."/>
            <person name="Sugano S."/>
            <person name="Sugiyama A."/>
            <person name="Sun R."/>
            <person name="Suzuki Y."/>
            <person name="Takenaka M."/>
            <person name="Takezawa D."/>
            <person name="Tomogane H."/>
            <person name="Tsuzuki M."/>
            <person name="Ueda T."/>
            <person name="Umeda M."/>
            <person name="Ward J.M."/>
            <person name="Watanabe Y."/>
            <person name="Yazaki K."/>
            <person name="Yokoyama R."/>
            <person name="Yoshitake Y."/>
            <person name="Yotsui I."/>
            <person name="Zachgo S."/>
            <person name="Schmutz J."/>
        </authorList>
    </citation>
    <scope>NUCLEOTIDE SEQUENCE [LARGE SCALE GENOMIC DNA]</scope>
    <source>
        <strain evidence="12">Tak-1</strain>
    </source>
</reference>
<organism evidence="11 12">
    <name type="scientific">Marchantia polymorpha</name>
    <name type="common">Common liverwort</name>
    <name type="synonym">Marchantia aquatica</name>
    <dbReference type="NCBI Taxonomy" id="3197"/>
    <lineage>
        <taxon>Eukaryota</taxon>
        <taxon>Viridiplantae</taxon>
        <taxon>Streptophyta</taxon>
        <taxon>Embryophyta</taxon>
        <taxon>Marchantiophyta</taxon>
        <taxon>Marchantiopsida</taxon>
        <taxon>Marchantiidae</taxon>
        <taxon>Marchantiales</taxon>
        <taxon>Marchantiaceae</taxon>
        <taxon>Marchantia</taxon>
    </lineage>
</organism>
<evidence type="ECO:0000313" key="12">
    <source>
        <dbReference type="Proteomes" id="UP000244005"/>
    </source>
</evidence>
<evidence type="ECO:0000313" key="11">
    <source>
        <dbReference type="EMBL" id="PTQ37325.1"/>
    </source>
</evidence>
<feature type="compositionally biased region" description="Polar residues" evidence="10">
    <location>
        <begin position="222"/>
        <end position="233"/>
    </location>
</feature>
<keyword evidence="8" id="KW-0206">Cytoskeleton</keyword>
<feature type="region of interest" description="Disordered" evidence="10">
    <location>
        <begin position="44"/>
        <end position="141"/>
    </location>
</feature>
<proteinExistence type="inferred from homology"/>
<feature type="compositionally biased region" description="Polar residues" evidence="10">
    <location>
        <begin position="415"/>
        <end position="440"/>
    </location>
</feature>
<evidence type="ECO:0000256" key="9">
    <source>
        <dbReference type="SAM" id="Coils"/>
    </source>
</evidence>
<keyword evidence="7 9" id="KW-0175">Coiled coil</keyword>
<feature type="compositionally biased region" description="Polar residues" evidence="10">
    <location>
        <begin position="48"/>
        <end position="63"/>
    </location>
</feature>
<keyword evidence="4" id="KW-0963">Cytoplasm</keyword>
<evidence type="ECO:0000256" key="5">
    <source>
        <dbReference type="ARBA" id="ARBA00022701"/>
    </source>
</evidence>
<feature type="compositionally biased region" description="Basic and acidic residues" evidence="10">
    <location>
        <begin position="791"/>
        <end position="805"/>
    </location>
</feature>
<evidence type="ECO:0000256" key="1">
    <source>
        <dbReference type="ARBA" id="ARBA00004114"/>
    </source>
</evidence>
<keyword evidence="12" id="KW-1185">Reference proteome</keyword>
<accession>A0A2R6WTY9</accession>
<feature type="region of interest" description="Disordered" evidence="10">
    <location>
        <begin position="210"/>
        <end position="241"/>
    </location>
</feature>
<protein>
    <recommendedName>
        <fullName evidence="3">Centrosomal protein of 162 kDa</fullName>
    </recommendedName>
</protein>
<sequence>MQGSTDILEWEESADMDFEKKKCDNEHEIQFSWTMGKNNLERVENVKHQPSSSGECPQENLTNGGFKLHGKQSVDGYTPDHEEYDKVEDDPSEDNAGGSHAHQEHPHSGSPYGQAGKPQEAYVVDPPTQGHKMRSFQNSSDPTVEIVAGSTDNPNLQSSRRANVVLYSEKTIDPVISSSLFGDEALHKLLGQSAKTSYWARLCIKEPQNSATGELERPGHISGTSGSDSVNGSSKEHERHIEENKCNSNIKIVGREDQNHVTLKHPLDSEIRRYIGLESSPVKSISSGKPEATEATKSIWLSKDVNLNTLLAQGFSLERQQLNTGKVENSSKQIESSDAKPVANRKDLKTSSSLPMAVRHKNQTDATQSLRSKLEKTVGRTPGSKNQSQLVSHNSKTRRLETTASSFQALAMKSQLMTSPRGTKKGSSSQNLKSLYQGNSLERLIGDNEATNKRKNSTVTNKGFSESCGKGKSNEELEGLYVEFAENVANMRPSNGAANSVPSALSFEQIHPGSTSKVLELHKYLDDLNKQIAEERQEKQLIQKRFGDQHHEFERISRDKQELWEAKLRELQKDKYALQIRLQEVEAENPRQKIKRVGESVNLTEGELRRLRQEILEQEALIKGYQVENEKAVKKLKDIESTYKERAQLMAEENARLASQLANIQFAGCQTTIYGSTPNATKEIQALRTELFDLQSRETMLRLELEREKKNNQELGKSLATLNQDRENEVESLKQMLVKERLEHAQAVELKEEQTQLYLKSQDAVKALSKRLEDQDGIVADLRSKVEVFESQEEFGKENERDSRKPFQGQRNWSNIQKMKAIKRIEDLQKQVKKLEANLKLKNEHLRDNQQPLATSTDESEKVKSLQEEVRSLQHQIRDDNSRSVLQGLRHEHDQLKQEYSRVCAVTQQLKNQLRASAENDPSAAKKVKDLEKQVEDIRVFYIKKVRDLTRQLGDARKESSKMYTNMEARKTADKFNLKMNKLEETLAKRDAVIKKLQLKIKDLEAKKGNLSKGSGLGPNVIKSGELPNSTSTEVASLRKQLEAAEIAREVLQKTCTETMERAALMSVQHQQMMRNVKEVHAMRVAGDRSCNRDDQEGGWQRKYKNQALEVENEVLESRVKDLSVELVDQTAQKSPRMAQLQFLRKRIEDMEARHKEREWEWQKILQDTRRLPSSKRQDKDEELWQMAYKAKYEEMESFKNEVDSVLEAALAFQNSQMENAEHKLFTRNDAKR</sequence>
<dbReference type="GO" id="GO:0005814">
    <property type="term" value="C:centriole"/>
    <property type="evidence" value="ECO:0000318"/>
    <property type="project" value="GO_Central"/>
</dbReference>
<feature type="region of interest" description="Disordered" evidence="10">
    <location>
        <begin position="791"/>
        <end position="813"/>
    </location>
</feature>
<name>A0A2R6WTY9_MARPO</name>
<dbReference type="OrthoDB" id="2021095at2759"/>
<feature type="coiled-coil region" evidence="9">
    <location>
        <begin position="966"/>
        <end position="1055"/>
    </location>
</feature>
<feature type="coiled-coil region" evidence="9">
    <location>
        <begin position="1106"/>
        <end position="1161"/>
    </location>
</feature>
<feature type="compositionally biased region" description="Polar residues" evidence="10">
    <location>
        <begin position="383"/>
        <end position="394"/>
    </location>
</feature>
<gene>
    <name evidence="11" type="ORF">MARPO_0058s0096</name>
</gene>
<keyword evidence="5" id="KW-0493">Microtubule</keyword>
<dbReference type="PANTHER" id="PTHR34031:SF1">
    <property type="entry name" value="CENTROSOMAL PROTEIN OF 162 KDA"/>
    <property type="match status" value="1"/>
</dbReference>
<evidence type="ECO:0000256" key="4">
    <source>
        <dbReference type="ARBA" id="ARBA00022490"/>
    </source>
</evidence>
<evidence type="ECO:0000256" key="7">
    <source>
        <dbReference type="ARBA" id="ARBA00023054"/>
    </source>
</evidence>
<keyword evidence="6" id="KW-0970">Cilium biogenesis/degradation</keyword>
<feature type="coiled-coil region" evidence="9">
    <location>
        <begin position="705"/>
        <end position="743"/>
    </location>
</feature>
<dbReference type="AlphaFoldDB" id="A0A2R6WTY9"/>
<dbReference type="EMBL" id="KZ772730">
    <property type="protein sequence ID" value="PTQ37325.1"/>
    <property type="molecule type" value="Genomic_DNA"/>
</dbReference>
<evidence type="ECO:0000256" key="8">
    <source>
        <dbReference type="ARBA" id="ARBA00023212"/>
    </source>
</evidence>
<feature type="region of interest" description="Disordered" evidence="10">
    <location>
        <begin position="415"/>
        <end position="471"/>
    </location>
</feature>
<feature type="coiled-coil region" evidence="9">
    <location>
        <begin position="518"/>
        <end position="642"/>
    </location>
</feature>